<gene>
    <name evidence="2" type="ORF">AN221_36475</name>
</gene>
<dbReference type="AlphaFoldDB" id="A0A1E7LIE8"/>
<evidence type="ECO:0000313" key="3">
    <source>
        <dbReference type="Proteomes" id="UP000175971"/>
    </source>
</evidence>
<reference evidence="2 3" key="1">
    <citation type="journal article" date="2016" name="Front. Microbiol.">
        <title>Comparative Genomics Analysis of Streptomyces Species Reveals Their Adaptation to the Marine Environment and Their Diversity at the Genomic Level.</title>
        <authorList>
            <person name="Tian X."/>
            <person name="Zhang Z."/>
            <person name="Yang T."/>
            <person name="Chen M."/>
            <person name="Li J."/>
            <person name="Chen F."/>
            <person name="Yang J."/>
            <person name="Li W."/>
            <person name="Zhang B."/>
            <person name="Zhang Z."/>
            <person name="Wu J."/>
            <person name="Zhang C."/>
            <person name="Long L."/>
            <person name="Xiao J."/>
        </authorList>
    </citation>
    <scope>NUCLEOTIDE SEQUENCE [LARGE SCALE GENOMIC DNA]</scope>
    <source>
        <strain evidence="2 3">SCSIO M10372</strain>
    </source>
</reference>
<proteinExistence type="predicted"/>
<sequence>MLDAGDQDAGGLASGGEFALSGGFLEELVGFVAACFGVGEDGGEGRPGGVGEDAVGVVGDGGPDVMGQGSAGLVARLTSGEAIDDRDECVVGGGV</sequence>
<dbReference type="EMBL" id="LJGZ01000106">
    <property type="protein sequence ID" value="OEV15881.1"/>
    <property type="molecule type" value="Genomic_DNA"/>
</dbReference>
<accession>A0A1E7LIE8</accession>
<keyword evidence="3" id="KW-1185">Reference proteome</keyword>
<protein>
    <submittedName>
        <fullName evidence="2">Uncharacterized protein</fullName>
    </submittedName>
</protein>
<dbReference type="Proteomes" id="UP000175971">
    <property type="component" value="Unassembled WGS sequence"/>
</dbReference>
<evidence type="ECO:0000313" key="2">
    <source>
        <dbReference type="EMBL" id="OEV15881.1"/>
    </source>
</evidence>
<organism evidence="2 3">
    <name type="scientific">Streptomyces nanshensis</name>
    <dbReference type="NCBI Taxonomy" id="518642"/>
    <lineage>
        <taxon>Bacteria</taxon>
        <taxon>Bacillati</taxon>
        <taxon>Actinomycetota</taxon>
        <taxon>Actinomycetes</taxon>
        <taxon>Kitasatosporales</taxon>
        <taxon>Streptomycetaceae</taxon>
        <taxon>Streptomyces</taxon>
    </lineage>
</organism>
<evidence type="ECO:0000256" key="1">
    <source>
        <dbReference type="SAM" id="MobiDB-lite"/>
    </source>
</evidence>
<comment type="caution">
    <text evidence="2">The sequence shown here is derived from an EMBL/GenBank/DDBJ whole genome shotgun (WGS) entry which is preliminary data.</text>
</comment>
<feature type="region of interest" description="Disordered" evidence="1">
    <location>
        <begin position="42"/>
        <end position="62"/>
    </location>
</feature>
<name>A0A1E7LIE8_9ACTN</name>